<accession>A0A2I7N6K3</accession>
<protein>
    <submittedName>
        <fullName evidence="1">Uncharacterized protein</fullName>
    </submittedName>
</protein>
<sequence>MRITMRSKLQIIINEDTTQTKQLSRIALSASRKAQKEALQNGTAIVTAINGAIVETKPDGSKITIKAIQSQNHKINNHEKIVKFKFK</sequence>
<gene>
    <name evidence="1" type="ORF">CUN60_07170</name>
</gene>
<evidence type="ECO:0000313" key="2">
    <source>
        <dbReference type="Proteomes" id="UP000236655"/>
    </source>
</evidence>
<dbReference type="EMBL" id="CP024847">
    <property type="protein sequence ID" value="AUR52089.1"/>
    <property type="molecule type" value="Genomic_DNA"/>
</dbReference>
<proteinExistence type="predicted"/>
<organism evidence="1 2">
    <name type="scientific">Aquella oligotrophica</name>
    <dbReference type="NCBI Taxonomy" id="2067065"/>
    <lineage>
        <taxon>Bacteria</taxon>
        <taxon>Pseudomonadati</taxon>
        <taxon>Pseudomonadota</taxon>
        <taxon>Betaproteobacteria</taxon>
        <taxon>Neisseriales</taxon>
        <taxon>Neisseriaceae</taxon>
        <taxon>Aquella</taxon>
    </lineage>
</organism>
<dbReference type="Proteomes" id="UP000236655">
    <property type="component" value="Chromosome"/>
</dbReference>
<reference evidence="2" key="1">
    <citation type="submission" date="2017-11" db="EMBL/GenBank/DDBJ databases">
        <authorList>
            <person name="Chan K.G."/>
            <person name="Lee L.S."/>
        </authorList>
    </citation>
    <scope>NUCLEOTIDE SEQUENCE [LARGE SCALE GENOMIC DNA]</scope>
    <source>
        <strain evidence="2">DSM 100970</strain>
    </source>
</reference>
<dbReference type="AlphaFoldDB" id="A0A2I7N6K3"/>
<dbReference type="KEGG" id="nba:CUN60_07170"/>
<evidence type="ECO:0000313" key="1">
    <source>
        <dbReference type="EMBL" id="AUR52089.1"/>
    </source>
</evidence>
<keyword evidence="2" id="KW-1185">Reference proteome</keyword>
<name>A0A2I7N6K3_9NEIS</name>